<name>A0ABQ3R1Z5_9ACTN</name>
<keyword evidence="3" id="KW-1185">Reference proteome</keyword>
<sequence>MNAYITKQVAGAIGWVIGIQGALGFAGAQFGDGPWGFLHKLVDIPAVGYLALAVVGAALAVWGEMAKKARQNAA</sequence>
<dbReference type="EMBL" id="BNDY01000020">
    <property type="protein sequence ID" value="GHI43554.1"/>
    <property type="molecule type" value="Genomic_DNA"/>
</dbReference>
<protein>
    <recommendedName>
        <fullName evidence="4">Integral membrane protein</fullName>
    </recommendedName>
</protein>
<evidence type="ECO:0008006" key="4">
    <source>
        <dbReference type="Google" id="ProtNLM"/>
    </source>
</evidence>
<keyword evidence="1" id="KW-1133">Transmembrane helix</keyword>
<evidence type="ECO:0000313" key="3">
    <source>
        <dbReference type="Proteomes" id="UP001050808"/>
    </source>
</evidence>
<keyword evidence="1" id="KW-0812">Transmembrane</keyword>
<dbReference type="RefSeq" id="WP_189968737.1">
    <property type="nucleotide sequence ID" value="NZ_BMUA01000025.1"/>
</dbReference>
<evidence type="ECO:0000256" key="1">
    <source>
        <dbReference type="SAM" id="Phobius"/>
    </source>
</evidence>
<evidence type="ECO:0000313" key="2">
    <source>
        <dbReference type="EMBL" id="GHI43554.1"/>
    </source>
</evidence>
<keyword evidence="1" id="KW-0472">Membrane</keyword>
<organism evidence="2 3">
    <name type="scientific">Streptomyces violascens</name>
    <dbReference type="NCBI Taxonomy" id="67381"/>
    <lineage>
        <taxon>Bacteria</taxon>
        <taxon>Bacillati</taxon>
        <taxon>Actinomycetota</taxon>
        <taxon>Actinomycetes</taxon>
        <taxon>Kitasatosporales</taxon>
        <taxon>Streptomycetaceae</taxon>
        <taxon>Streptomyces</taxon>
    </lineage>
</organism>
<dbReference type="Proteomes" id="UP001050808">
    <property type="component" value="Unassembled WGS sequence"/>
</dbReference>
<feature type="transmembrane region" description="Helical" evidence="1">
    <location>
        <begin position="12"/>
        <end position="30"/>
    </location>
</feature>
<accession>A0ABQ3R1Z5</accession>
<gene>
    <name evidence="2" type="ORF">Sviol_79620</name>
</gene>
<comment type="caution">
    <text evidence="2">The sequence shown here is derived from an EMBL/GenBank/DDBJ whole genome shotgun (WGS) entry which is preliminary data.</text>
</comment>
<reference evidence="2" key="1">
    <citation type="submission" date="2024-05" db="EMBL/GenBank/DDBJ databases">
        <title>Whole genome shotgun sequence of Streptomyces violascens NBRC 12920.</title>
        <authorList>
            <person name="Komaki H."/>
            <person name="Tamura T."/>
        </authorList>
    </citation>
    <scope>NUCLEOTIDE SEQUENCE</scope>
    <source>
        <strain evidence="2">NBRC 12920</strain>
    </source>
</reference>
<feature type="transmembrane region" description="Helical" evidence="1">
    <location>
        <begin position="42"/>
        <end position="62"/>
    </location>
</feature>
<proteinExistence type="predicted"/>